<organism evidence="1 2">
    <name type="scientific">Nocardioides donggukensis</name>
    <dbReference type="NCBI Taxonomy" id="2774019"/>
    <lineage>
        <taxon>Bacteria</taxon>
        <taxon>Bacillati</taxon>
        <taxon>Actinomycetota</taxon>
        <taxon>Actinomycetes</taxon>
        <taxon>Propionibacteriales</taxon>
        <taxon>Nocardioidaceae</taxon>
        <taxon>Nocardioides</taxon>
    </lineage>
</organism>
<dbReference type="PANTHER" id="PTHR21174:SF0">
    <property type="entry name" value="HD PHOSPHOHYDROLASE FAMILY PROTEIN-RELATED"/>
    <property type="match status" value="1"/>
</dbReference>
<evidence type="ECO:0000313" key="2">
    <source>
        <dbReference type="Proteomes" id="UP000616839"/>
    </source>
</evidence>
<dbReference type="InterPro" id="IPR009218">
    <property type="entry name" value="HD_phosphohydro"/>
</dbReference>
<dbReference type="RefSeq" id="WP_192143853.1">
    <property type="nucleotide sequence ID" value="NZ_JACYXZ010000003.1"/>
</dbReference>
<protein>
    <recommendedName>
        <fullName evidence="3">Metal-dependent phosphohydrolase</fullName>
    </recommendedName>
</protein>
<dbReference type="EMBL" id="JACYXZ010000003">
    <property type="protein sequence ID" value="MBD8870568.1"/>
    <property type="molecule type" value="Genomic_DNA"/>
</dbReference>
<accession>A0A927PZP3</accession>
<evidence type="ECO:0008006" key="3">
    <source>
        <dbReference type="Google" id="ProtNLM"/>
    </source>
</evidence>
<evidence type="ECO:0000313" key="1">
    <source>
        <dbReference type="EMBL" id="MBD8870568.1"/>
    </source>
</evidence>
<gene>
    <name evidence="1" type="ORF">IE331_13110</name>
</gene>
<reference evidence="1" key="1">
    <citation type="submission" date="2020-09" db="EMBL/GenBank/DDBJ databases">
        <title>Nocardioides sp. strain MJB4 16S ribosomal RNA gene Genome sequencing and assembly.</title>
        <authorList>
            <person name="Kim I."/>
        </authorList>
    </citation>
    <scope>NUCLEOTIDE SEQUENCE</scope>
    <source>
        <strain evidence="1">MJB4</strain>
    </source>
</reference>
<proteinExistence type="predicted"/>
<keyword evidence="2" id="KW-1185">Reference proteome</keyword>
<dbReference type="PANTHER" id="PTHR21174">
    <property type="match status" value="1"/>
</dbReference>
<name>A0A927PZP3_9ACTN</name>
<dbReference type="AlphaFoldDB" id="A0A927PZP3"/>
<comment type="caution">
    <text evidence="1">The sequence shown here is derived from an EMBL/GenBank/DDBJ whole genome shotgun (WGS) entry which is preliminary data.</text>
</comment>
<dbReference type="Proteomes" id="UP000616839">
    <property type="component" value="Unassembled WGS sequence"/>
</dbReference>
<dbReference type="SUPFAM" id="SSF109604">
    <property type="entry name" value="HD-domain/PDEase-like"/>
    <property type="match status" value="1"/>
</dbReference>
<sequence length="193" mass="21459">MPLPWPLPDRSDLRDRLLEAYRRGRGYHDVRHLGEVLDRLHELGASENRDLILAAWYHDAVYDAAGDNEDRSARLAQEQLAGTGADGAEVARLVRLTKSHDPAPGDADGEALCDADLAILAAGDERYAEYVAGVRAEYAHIPDADFARGRAAILEELLGHGRLFRTAHGQRHWEQPARSNLARELEELRRQAG</sequence>
<dbReference type="Gene3D" id="1.10.3210.10">
    <property type="entry name" value="Hypothetical protein af1432"/>
    <property type="match status" value="1"/>
</dbReference>
<dbReference type="PIRSF" id="PIRSF035170">
    <property type="entry name" value="HD_phosphohydro"/>
    <property type="match status" value="1"/>
</dbReference>